<dbReference type="InterPro" id="IPR001129">
    <property type="entry name" value="Membr-assoc_MAPEG"/>
</dbReference>
<dbReference type="Proteomes" id="UP000030021">
    <property type="component" value="Unassembled WGS sequence"/>
</dbReference>
<dbReference type="RefSeq" id="WP_037269136.1">
    <property type="nucleotide sequence ID" value="NZ_KN293975.1"/>
</dbReference>
<dbReference type="GO" id="GO:0016020">
    <property type="term" value="C:membrane"/>
    <property type="evidence" value="ECO:0007669"/>
    <property type="project" value="UniProtKB-SubCell"/>
</dbReference>
<dbReference type="STRING" id="215743.ROSMUCSMR3_00825"/>
<dbReference type="InterPro" id="IPR023352">
    <property type="entry name" value="MAPEG-like_dom_sf"/>
</dbReference>
<keyword evidence="6" id="KW-0808">Transferase</keyword>
<evidence type="ECO:0000313" key="6">
    <source>
        <dbReference type="EMBL" id="KGM86977.1"/>
    </source>
</evidence>
<dbReference type="Gene3D" id="1.20.120.550">
    <property type="entry name" value="Membrane associated eicosanoid/glutathione metabolism-like domain"/>
    <property type="match status" value="1"/>
</dbReference>
<proteinExistence type="predicted"/>
<evidence type="ECO:0000313" key="7">
    <source>
        <dbReference type="Proteomes" id="UP000030021"/>
    </source>
</evidence>
<evidence type="ECO:0000256" key="5">
    <source>
        <dbReference type="SAM" id="Phobius"/>
    </source>
</evidence>
<evidence type="ECO:0000256" key="3">
    <source>
        <dbReference type="ARBA" id="ARBA00022989"/>
    </source>
</evidence>
<keyword evidence="4 5" id="KW-0472">Membrane</keyword>
<dbReference type="PATRIC" id="fig|1288298.3.peg.3284"/>
<dbReference type="HOGENOM" id="CLU_134926_1_0_5"/>
<accession>A0A0A0HGR0</accession>
<feature type="transmembrane region" description="Helical" evidence="5">
    <location>
        <begin position="107"/>
        <end position="128"/>
    </location>
</feature>
<dbReference type="PANTHER" id="PTHR35814:SF1">
    <property type="entry name" value="GLUTATHIONE S-TRANSFERASE-RELATED"/>
    <property type="match status" value="1"/>
</dbReference>
<dbReference type="Pfam" id="PF01124">
    <property type="entry name" value="MAPEG"/>
    <property type="match status" value="1"/>
</dbReference>
<dbReference type="EMBL" id="AONH01000016">
    <property type="protein sequence ID" value="KGM86977.1"/>
    <property type="molecule type" value="Genomic_DNA"/>
</dbReference>
<keyword evidence="2 5" id="KW-0812">Transmembrane</keyword>
<name>A0A0A0HGR0_9RHOB</name>
<organism evidence="6 7">
    <name type="scientific">Roseovarius mucosus DSM 17069</name>
    <dbReference type="NCBI Taxonomy" id="1288298"/>
    <lineage>
        <taxon>Bacteria</taxon>
        <taxon>Pseudomonadati</taxon>
        <taxon>Pseudomonadota</taxon>
        <taxon>Alphaproteobacteria</taxon>
        <taxon>Rhodobacterales</taxon>
        <taxon>Roseobacteraceae</taxon>
        <taxon>Roseovarius</taxon>
    </lineage>
</organism>
<comment type="subcellular location">
    <subcellularLocation>
        <location evidence="1">Membrane</location>
    </subcellularLocation>
</comment>
<protein>
    <submittedName>
        <fullName evidence="6">Putative relative of glutathione S-transferase, MAPEG superfamily</fullName>
    </submittedName>
</protein>
<evidence type="ECO:0000256" key="4">
    <source>
        <dbReference type="ARBA" id="ARBA00023136"/>
    </source>
</evidence>
<sequence length="129" mass="13589">MSLAIAPLYAGLIGLLFVLLSVLVIAARFKTNVSIGDGGKDLLIRRIRVQANCAEYAPLGLILLGMAELQGAPGWVVHVLGLMLLAGRVLHAAGFGRVPEIMPMRSAGMVLTFAMLILTALANIGHALF</sequence>
<dbReference type="SUPFAM" id="SSF161084">
    <property type="entry name" value="MAPEG domain-like"/>
    <property type="match status" value="1"/>
</dbReference>
<keyword evidence="3 5" id="KW-1133">Transmembrane helix</keyword>
<dbReference type="OrthoDB" id="7619858at2"/>
<dbReference type="GO" id="GO:0016740">
    <property type="term" value="F:transferase activity"/>
    <property type="evidence" value="ECO:0007669"/>
    <property type="project" value="UniProtKB-KW"/>
</dbReference>
<reference evidence="6 7" key="1">
    <citation type="submission" date="2013-01" db="EMBL/GenBank/DDBJ databases">
        <authorList>
            <person name="Fiebig A."/>
            <person name="Goeker M."/>
            <person name="Klenk H.-P.P."/>
        </authorList>
    </citation>
    <scope>NUCLEOTIDE SEQUENCE [LARGE SCALE GENOMIC DNA]</scope>
    <source>
        <strain evidence="6 7">DSM 17069</strain>
    </source>
</reference>
<evidence type="ECO:0000256" key="1">
    <source>
        <dbReference type="ARBA" id="ARBA00004370"/>
    </source>
</evidence>
<dbReference type="AlphaFoldDB" id="A0A0A0HGR0"/>
<gene>
    <name evidence="6" type="ORF">rosmuc_03278</name>
</gene>
<dbReference type="PANTHER" id="PTHR35814">
    <property type="match status" value="1"/>
</dbReference>
<evidence type="ECO:0000256" key="2">
    <source>
        <dbReference type="ARBA" id="ARBA00022692"/>
    </source>
</evidence>
<dbReference type="eggNOG" id="COG3788">
    <property type="taxonomic scope" value="Bacteria"/>
</dbReference>
<feature type="transmembrane region" description="Helical" evidence="5">
    <location>
        <begin position="6"/>
        <end position="29"/>
    </location>
</feature>
<feature type="transmembrane region" description="Helical" evidence="5">
    <location>
        <begin position="75"/>
        <end position="95"/>
    </location>
</feature>
<comment type="caution">
    <text evidence="6">The sequence shown here is derived from an EMBL/GenBank/DDBJ whole genome shotgun (WGS) entry which is preliminary data.</text>
</comment>